<evidence type="ECO:0000313" key="3">
    <source>
        <dbReference type="Proteomes" id="UP000016521"/>
    </source>
</evidence>
<evidence type="ECO:0008006" key="4">
    <source>
        <dbReference type="Google" id="ProtNLM"/>
    </source>
</evidence>
<dbReference type="PROSITE" id="PS51257">
    <property type="entry name" value="PROKAR_LIPOPROTEIN"/>
    <property type="match status" value="1"/>
</dbReference>
<accession>A0ABM6NJ35</accession>
<feature type="signal peptide" evidence="1">
    <location>
        <begin position="1"/>
        <end position="24"/>
    </location>
</feature>
<sequence>MISNKKSLLALSVASALALSGCFSDDDNNVVITPPPEPTDPVVVAPETPAALAFAVSGNVVDIDTVDIVAPATITFFEDGEPTSNLVNVNGDAITQITTEDGSFTFTVKEGANVGIVTAVVAADGYFSKSFDIDLSNEDSEATLEAELALVSKGGDEVVEASVSESVTNATTASPVTAAAAKGKAGSDVTVPAGVQLRDASGNAVTGTSVSLTVGSADPTSSKISAVLPAGLSAGSTTSIKKPVGVSNIVMQDNNGTKIKQFSQEIDVSVSLPVATLAPSGDRTIQTGDQFDVSSNNEDTGKWQSETNKATVGALNAEGTAYKASFKTDHLTFFTLSRSVPICTQGITVNVTGDTVPSSGLYVSMTSADASVSSYLRGGTTSKTVVSASTSARYGISSSATARVVIRDAAGNVWGNASSTNAEVQVCNGPVSITLANPIQTTVNENVTVRAVCSNDTTVTEVIPGAIVKYRSSTTKPFRTAANNGDGTFALSALNGDVASYAVSVDPRISAPFTTSITPDGTDETIDVSVACDTVTGS</sequence>
<dbReference type="RefSeq" id="WP_010368522.1">
    <property type="nucleotide sequence ID" value="NZ_CP011924.1"/>
</dbReference>
<evidence type="ECO:0000256" key="1">
    <source>
        <dbReference type="SAM" id="SignalP"/>
    </source>
</evidence>
<dbReference type="Gene3D" id="2.60.40.1120">
    <property type="entry name" value="Carboxypeptidase-like, regulatory domain"/>
    <property type="match status" value="1"/>
</dbReference>
<organism evidence="2 3">
    <name type="scientific">Pseudoalteromonas piscicida</name>
    <dbReference type="NCBI Taxonomy" id="43662"/>
    <lineage>
        <taxon>Bacteria</taxon>
        <taxon>Pseudomonadati</taxon>
        <taxon>Pseudomonadota</taxon>
        <taxon>Gammaproteobacteria</taxon>
        <taxon>Alteromonadales</taxon>
        <taxon>Pseudoalteromonadaceae</taxon>
        <taxon>Pseudoalteromonas</taxon>
    </lineage>
</organism>
<keyword evidence="1" id="KW-0732">Signal</keyword>
<feature type="chain" id="PRO_5047043218" description="Carboxypeptidase regulatory-like domain-containing protein" evidence="1">
    <location>
        <begin position="25"/>
        <end position="538"/>
    </location>
</feature>
<evidence type="ECO:0000313" key="2">
    <source>
        <dbReference type="EMBL" id="ATD08980.1"/>
    </source>
</evidence>
<dbReference type="EMBL" id="CP011924">
    <property type="protein sequence ID" value="ATD08980.1"/>
    <property type="molecule type" value="Genomic_DNA"/>
</dbReference>
<dbReference type="Proteomes" id="UP000016521">
    <property type="component" value="Chromosome I"/>
</dbReference>
<protein>
    <recommendedName>
        <fullName evidence="4">Carboxypeptidase regulatory-like domain-containing protein</fullName>
    </recommendedName>
</protein>
<keyword evidence="3" id="KW-1185">Reference proteome</keyword>
<proteinExistence type="predicted"/>
<gene>
    <name evidence="2" type="ORF">PPIS_a4340</name>
</gene>
<name>A0ABM6NJ35_PSEO7</name>
<reference evidence="2 3" key="1">
    <citation type="submission" date="2015-06" db="EMBL/GenBank/DDBJ databases">
        <authorList>
            <person name="Xie B.-B."/>
            <person name="Rong J.-C."/>
            <person name="Qin Q.-L."/>
            <person name="Zhang Y.-Z."/>
        </authorList>
    </citation>
    <scope>NUCLEOTIDE SEQUENCE [LARGE SCALE GENOMIC DNA]</scope>
    <source>
        <strain evidence="2 3">JCM 20779</strain>
    </source>
</reference>